<accession>A0A9D2WPV8</accession>
<reference evidence="1" key="1">
    <citation type="submission" date="2016-02" db="EMBL/GenBank/DDBJ databases">
        <title>Draft Genome Sequence of Sporotomaculum syntrophicum Strain FB, a Syntrophic Benzoate Degrader.</title>
        <authorList>
            <person name="Nobu M.K."/>
            <person name="Narihiro T."/>
            <person name="Qiu Y.-L."/>
            <person name="Ohashi A."/>
            <person name="Liu W.-T."/>
            <person name="Yuji S."/>
        </authorList>
    </citation>
    <scope>NUCLEOTIDE SEQUENCE</scope>
    <source>
        <strain evidence="1">FB</strain>
    </source>
</reference>
<comment type="caution">
    <text evidence="1">The sequence shown here is derived from an EMBL/GenBank/DDBJ whole genome shotgun (WGS) entry which is preliminary data.</text>
</comment>
<protein>
    <submittedName>
        <fullName evidence="1">Uncharacterized protein</fullName>
    </submittedName>
</protein>
<evidence type="ECO:0000313" key="1">
    <source>
        <dbReference type="EMBL" id="KAF1085380.1"/>
    </source>
</evidence>
<dbReference type="OrthoDB" id="1809026at2"/>
<keyword evidence="2" id="KW-1185">Reference proteome</keyword>
<gene>
    <name evidence="1" type="ORF">SPSYN_01516</name>
</gene>
<evidence type="ECO:0000313" key="2">
    <source>
        <dbReference type="Proteomes" id="UP000798488"/>
    </source>
</evidence>
<dbReference type="Proteomes" id="UP000798488">
    <property type="component" value="Unassembled WGS sequence"/>
</dbReference>
<sequence>MAGILDLAQLNLTRLLYELYSAQQCSFFMEDAMKKTMDRYCLSEQQAIELARLLMKEELISTKGFLPSVFLRPQYIHNFPIVLSAKAIKLLRKKQRGQ</sequence>
<name>A0A9D2WPV8_9FIRM</name>
<organism evidence="1 2">
    <name type="scientific">Sporotomaculum syntrophicum</name>
    <dbReference type="NCBI Taxonomy" id="182264"/>
    <lineage>
        <taxon>Bacteria</taxon>
        <taxon>Bacillati</taxon>
        <taxon>Bacillota</taxon>
        <taxon>Clostridia</taxon>
        <taxon>Eubacteriales</taxon>
        <taxon>Desulfallaceae</taxon>
        <taxon>Sporotomaculum</taxon>
    </lineage>
</organism>
<proteinExistence type="predicted"/>
<dbReference type="RefSeq" id="WP_161821851.1">
    <property type="nucleotide sequence ID" value="NZ_LSRS01000003.1"/>
</dbReference>
<dbReference type="AlphaFoldDB" id="A0A9D2WPV8"/>
<dbReference type="EMBL" id="LSRS01000003">
    <property type="protein sequence ID" value="KAF1085380.1"/>
    <property type="molecule type" value="Genomic_DNA"/>
</dbReference>